<name>F2AVF3_RHOBT</name>
<dbReference type="AlphaFoldDB" id="F2AVF3"/>
<gene>
    <name evidence="2" type="ORF">RBWH47_05246</name>
</gene>
<keyword evidence="1" id="KW-0472">Membrane</keyword>
<proteinExistence type="predicted"/>
<reference evidence="2 3" key="1">
    <citation type="journal article" date="2013" name="Mar. Genomics">
        <title>Expression of sulfatases in Rhodopirellula baltica and the diversity of sulfatases in the genus Rhodopirellula.</title>
        <authorList>
            <person name="Wegner C.E."/>
            <person name="Richter-Heitmann T."/>
            <person name="Klindworth A."/>
            <person name="Klockow C."/>
            <person name="Richter M."/>
            <person name="Achstetter T."/>
            <person name="Glockner F.O."/>
            <person name="Harder J."/>
        </authorList>
    </citation>
    <scope>NUCLEOTIDE SEQUENCE [LARGE SCALE GENOMIC DNA]</scope>
    <source>
        <strain evidence="2 3">WH47</strain>
    </source>
</reference>
<dbReference type="Proteomes" id="UP000006222">
    <property type="component" value="Unassembled WGS sequence"/>
</dbReference>
<evidence type="ECO:0000256" key="1">
    <source>
        <dbReference type="SAM" id="Phobius"/>
    </source>
</evidence>
<comment type="caution">
    <text evidence="2">The sequence shown here is derived from an EMBL/GenBank/DDBJ whole genome shotgun (WGS) entry which is preliminary data.</text>
</comment>
<accession>F2AVF3</accession>
<protein>
    <submittedName>
        <fullName evidence="2">Uncharacterized protein</fullName>
    </submittedName>
</protein>
<evidence type="ECO:0000313" key="2">
    <source>
        <dbReference type="EMBL" id="EGF26363.1"/>
    </source>
</evidence>
<keyword evidence="1" id="KW-0812">Transmembrane</keyword>
<dbReference type="RefSeq" id="WP_007327613.1">
    <property type="nucleotide sequence ID" value="NZ_AFAR01000186.1"/>
</dbReference>
<dbReference type="PATRIC" id="fig|991778.3.peg.3938"/>
<feature type="transmembrane region" description="Helical" evidence="1">
    <location>
        <begin position="6"/>
        <end position="27"/>
    </location>
</feature>
<keyword evidence="1" id="KW-1133">Transmembrane helix</keyword>
<sequence length="136" mass="16115">MNWFRYRLRTLFVATLVAAMFFSYLIFRNNRDQRRLEVIRSSFVDWTKNTELGEGKIHSYLHLNRDVAPESVSQIRGKQTFIVSNAVTVHLPTRLVHDAGTISPDKNRFYLLPAKKWVSSPQEVLEEWEIWRDKAF</sequence>
<dbReference type="EMBL" id="AFAR01000186">
    <property type="protein sequence ID" value="EGF26363.1"/>
    <property type="molecule type" value="Genomic_DNA"/>
</dbReference>
<organism evidence="2 3">
    <name type="scientific">Rhodopirellula baltica WH47</name>
    <dbReference type="NCBI Taxonomy" id="991778"/>
    <lineage>
        <taxon>Bacteria</taxon>
        <taxon>Pseudomonadati</taxon>
        <taxon>Planctomycetota</taxon>
        <taxon>Planctomycetia</taxon>
        <taxon>Pirellulales</taxon>
        <taxon>Pirellulaceae</taxon>
        <taxon>Rhodopirellula</taxon>
    </lineage>
</organism>
<evidence type="ECO:0000313" key="3">
    <source>
        <dbReference type="Proteomes" id="UP000006222"/>
    </source>
</evidence>